<comment type="caution">
    <text evidence="2">The sequence shown here is derived from an EMBL/GenBank/DDBJ whole genome shotgun (WGS) entry which is preliminary data.</text>
</comment>
<protein>
    <recommendedName>
        <fullName evidence="1">Transcription elongation factor GreA/GreB N-terminal domain-containing protein</fullName>
    </recommendedName>
</protein>
<sequence>MNSSRQSPSLGEAAGSFLASLPPKKGETSQQAVYGFVRWYGWEHSFAGLTAHEVANYAEQLSSSHTNYLNNLELIRAFLVYAKKQGWSKTNLAAHLKPKKTKARLTSPARQDLPPATFLTQQGHAKLKAELADLKSRRPQAIEEMRRAAADKDFRENA</sequence>
<dbReference type="GO" id="GO:0032784">
    <property type="term" value="P:regulation of DNA-templated transcription elongation"/>
    <property type="evidence" value="ECO:0007669"/>
    <property type="project" value="InterPro"/>
</dbReference>
<feature type="domain" description="Transcription elongation factor GreA/GreB N-terminal" evidence="1">
    <location>
        <begin position="118"/>
        <end position="158"/>
    </location>
</feature>
<reference evidence="2" key="1">
    <citation type="journal article" date="2014" name="Front. Microbiol.">
        <title>High frequency of phylogenetically diverse reductive dehalogenase-homologous genes in deep subseafloor sedimentary metagenomes.</title>
        <authorList>
            <person name="Kawai M."/>
            <person name="Futagami T."/>
            <person name="Toyoda A."/>
            <person name="Takaki Y."/>
            <person name="Nishi S."/>
            <person name="Hori S."/>
            <person name="Arai W."/>
            <person name="Tsubouchi T."/>
            <person name="Morono Y."/>
            <person name="Uchiyama I."/>
            <person name="Ito T."/>
            <person name="Fujiyama A."/>
            <person name="Inagaki F."/>
            <person name="Takami H."/>
        </authorList>
    </citation>
    <scope>NUCLEOTIDE SEQUENCE</scope>
    <source>
        <strain evidence="2">Expedition CK06-06</strain>
    </source>
</reference>
<dbReference type="Pfam" id="PF03449">
    <property type="entry name" value="GreA_GreB_N"/>
    <property type="match status" value="1"/>
</dbReference>
<dbReference type="SUPFAM" id="SSF46557">
    <property type="entry name" value="GreA transcript cleavage protein, N-terminal domain"/>
    <property type="match status" value="1"/>
</dbReference>
<organism evidence="2">
    <name type="scientific">marine sediment metagenome</name>
    <dbReference type="NCBI Taxonomy" id="412755"/>
    <lineage>
        <taxon>unclassified sequences</taxon>
        <taxon>metagenomes</taxon>
        <taxon>ecological metagenomes</taxon>
    </lineage>
</organism>
<dbReference type="InterPro" id="IPR036805">
    <property type="entry name" value="Tscrpt_elong_fac_GreA/B_N_sf"/>
</dbReference>
<evidence type="ECO:0000259" key="1">
    <source>
        <dbReference type="Pfam" id="PF03449"/>
    </source>
</evidence>
<gene>
    <name evidence="2" type="ORF">S03H2_41731</name>
</gene>
<proteinExistence type="predicted"/>
<dbReference type="GO" id="GO:0003677">
    <property type="term" value="F:DNA binding"/>
    <property type="evidence" value="ECO:0007669"/>
    <property type="project" value="InterPro"/>
</dbReference>
<feature type="non-terminal residue" evidence="2">
    <location>
        <position position="158"/>
    </location>
</feature>
<dbReference type="Gene3D" id="1.10.287.180">
    <property type="entry name" value="Transcription elongation factor, GreA/GreB, N-terminal domain"/>
    <property type="match status" value="1"/>
</dbReference>
<dbReference type="EMBL" id="BARU01025938">
    <property type="protein sequence ID" value="GAH72308.1"/>
    <property type="molecule type" value="Genomic_DNA"/>
</dbReference>
<name>X1JR77_9ZZZZ</name>
<dbReference type="AlphaFoldDB" id="X1JR77"/>
<accession>X1JR77</accession>
<dbReference type="InterPro" id="IPR022691">
    <property type="entry name" value="Tscrpt_elong_fac_GreA/B_N"/>
</dbReference>
<evidence type="ECO:0000313" key="2">
    <source>
        <dbReference type="EMBL" id="GAH72308.1"/>
    </source>
</evidence>